<dbReference type="InterPro" id="IPR003593">
    <property type="entry name" value="AAA+_ATPase"/>
</dbReference>
<dbReference type="PANTHER" id="PTHR22878:SF70">
    <property type="entry name" value="DYNEIN HEAVY CHAIN 2, AXONEMAL"/>
    <property type="match status" value="1"/>
</dbReference>
<feature type="domain" description="AAA+ ATPase" evidence="12">
    <location>
        <begin position="170"/>
        <end position="273"/>
    </location>
</feature>
<keyword evidence="2" id="KW-0963">Cytoplasm</keyword>
<dbReference type="InterPro" id="IPR035699">
    <property type="entry name" value="AAA_6"/>
</dbReference>
<evidence type="ECO:0000256" key="5">
    <source>
        <dbReference type="ARBA" id="ARBA00022840"/>
    </source>
</evidence>
<dbReference type="CDD" id="cd00009">
    <property type="entry name" value="AAA"/>
    <property type="match status" value="1"/>
</dbReference>
<dbReference type="InterPro" id="IPR041466">
    <property type="entry name" value="Dynein_AAA5_ext"/>
</dbReference>
<proteinExistence type="predicted"/>
<keyword evidence="3" id="KW-0493">Microtubule</keyword>
<dbReference type="FunFam" id="1.10.8.710:FF:000004">
    <property type="entry name" value="Dynein axonemal heavy chain 6"/>
    <property type="match status" value="1"/>
</dbReference>
<sequence length="1057" mass="119702">MLCSIRDVIEESHEDYQNTTRKAWVQEWPGQVVICVGSIYWTAEVHEAIGMRVEGLRAYHATLNDQLKDVVDLVRGKLTTQQRISLGSLVVIDVHARDVVLDMAEKGVCAENDFNWLAQLRYYWEDANCQVRITNATVRYAYEYLGNTGRLVITPLTDRCYRTLVGAFYLNLNGAPEGPAGTGKTETTKDLAKALAVQCVVFNCSDGLDYIAMGKFFKGLASSGAWACFDEFNRIDLEVLSVVAQQILCIIRAVQGKVDTFIFEGTELNLNPNCYVCITMNPGYAGRSELPDNLKVLFRTVAMMVPDYAMISEISLYSFGFFTARDMAVKIVTTYKLCSEQLSSQFHYDYGMRAVKSVLSAAGNLKLKFKDQAEDILILRSIIDVNLPKFLAHDIPLFNGIISDLFPGLKLPEADYVQFLDAMRRVCEENNLQFVPSFEEKIVQTYEMMLVRHGFMMVGEPYGGKSKVLHTLAQGMTLLNKEGHEEFLAVQYQVINPKAITMGQLYDGITANTFRAFAASDSPDRKWVIFDGPIDAVWIENMNTVLDDNKKLCLMSGEIIQMSNVMTMVFETMDLSQASPATVSRCGMIYLEPSTLGWRPLVHSWLRTLPSFLSSDTLTYIRGTIDWLVQPCIDFVVHECKGYIQASHSSQVVSFLSFIDMQMHEVLADDHAATNKHIKAYFSGAMLFALPWTIAGDVDNDGRKKFQEFYIELLEGKNRAFPIPDEVKKIEVMFPENCSCYDCFYDKKGRGAWLHWNSLIKPDASATASKPNIREMLVPTVDTVRYSYLMDMHITSGRPLLFVGPTGTGKSAYVSRKMMHELPQEKFLGTIITFSAQSSANQTQDIIMSRLDRRRRGVFGPRKGKRCVIFVDDMSMPQKEVYGAQPPLELLRQFIDHGHWFDLKDTSKLTLVDIQFLAAMAPPGGARNSVTPRLTRHFTVVSMNPFSDDTMTKIFSTLMTTYLKGQECTMDFVGMGLQIVSATMEVYKAAMSHLLPTPNKSHYVFNLRDFSRVVLGCCLIKKNELQDKNVFARLWVHEVFRVFYDRLTDDADREWLF</sequence>
<dbReference type="Pfam" id="PF12774">
    <property type="entry name" value="AAA_6"/>
    <property type="match status" value="1"/>
</dbReference>
<evidence type="ECO:0000256" key="9">
    <source>
        <dbReference type="ARBA" id="ARBA00023175"/>
    </source>
</evidence>
<dbReference type="SMART" id="SM00382">
    <property type="entry name" value="AAA"/>
    <property type="match status" value="2"/>
</dbReference>
<dbReference type="GO" id="GO:0005524">
    <property type="term" value="F:ATP binding"/>
    <property type="evidence" value="ECO:0007669"/>
    <property type="project" value="UniProtKB-KW"/>
</dbReference>
<dbReference type="Gene3D" id="1.20.920.30">
    <property type="match status" value="1"/>
</dbReference>
<organism evidence="13 14">
    <name type="scientific">Elysia marginata</name>
    <dbReference type="NCBI Taxonomy" id="1093978"/>
    <lineage>
        <taxon>Eukaryota</taxon>
        <taxon>Metazoa</taxon>
        <taxon>Spiralia</taxon>
        <taxon>Lophotrochozoa</taxon>
        <taxon>Mollusca</taxon>
        <taxon>Gastropoda</taxon>
        <taxon>Heterobranchia</taxon>
        <taxon>Euthyneura</taxon>
        <taxon>Panpulmonata</taxon>
        <taxon>Sacoglossa</taxon>
        <taxon>Placobranchoidea</taxon>
        <taxon>Plakobranchidae</taxon>
        <taxon>Elysia</taxon>
    </lineage>
</organism>
<evidence type="ECO:0000313" key="13">
    <source>
        <dbReference type="EMBL" id="GFR65708.1"/>
    </source>
</evidence>
<keyword evidence="14" id="KW-1185">Reference proteome</keyword>
<keyword evidence="5" id="KW-0067">ATP-binding</keyword>
<dbReference type="GO" id="GO:0051959">
    <property type="term" value="F:dynein light intermediate chain binding"/>
    <property type="evidence" value="ECO:0007669"/>
    <property type="project" value="InterPro"/>
</dbReference>
<evidence type="ECO:0000256" key="10">
    <source>
        <dbReference type="ARBA" id="ARBA00023212"/>
    </source>
</evidence>
<keyword evidence="9" id="KW-0505">Motor protein</keyword>
<evidence type="ECO:0000256" key="7">
    <source>
        <dbReference type="ARBA" id="ARBA00023054"/>
    </source>
</evidence>
<dbReference type="Pfam" id="PF12775">
    <property type="entry name" value="AAA_7"/>
    <property type="match status" value="1"/>
</dbReference>
<feature type="domain" description="AAA+ ATPase" evidence="12">
    <location>
        <begin position="796"/>
        <end position="944"/>
    </location>
</feature>
<evidence type="ECO:0000256" key="8">
    <source>
        <dbReference type="ARBA" id="ARBA00023069"/>
    </source>
</evidence>
<dbReference type="GO" id="GO:0030286">
    <property type="term" value="C:dynein complex"/>
    <property type="evidence" value="ECO:0007669"/>
    <property type="project" value="UniProtKB-KW"/>
</dbReference>
<evidence type="ECO:0000256" key="2">
    <source>
        <dbReference type="ARBA" id="ARBA00022490"/>
    </source>
</evidence>
<evidence type="ECO:0000256" key="1">
    <source>
        <dbReference type="ARBA" id="ARBA00004430"/>
    </source>
</evidence>
<dbReference type="EMBL" id="BMAT01007499">
    <property type="protein sequence ID" value="GFR65708.1"/>
    <property type="molecule type" value="Genomic_DNA"/>
</dbReference>
<dbReference type="GO" id="GO:0045505">
    <property type="term" value="F:dynein intermediate chain binding"/>
    <property type="evidence" value="ECO:0007669"/>
    <property type="project" value="InterPro"/>
</dbReference>
<dbReference type="GO" id="GO:0005930">
    <property type="term" value="C:axoneme"/>
    <property type="evidence" value="ECO:0007669"/>
    <property type="project" value="UniProtKB-SubCell"/>
</dbReference>
<dbReference type="InterPro" id="IPR043157">
    <property type="entry name" value="Dynein_AAA1S"/>
</dbReference>
<dbReference type="AlphaFoldDB" id="A0AAV4EX97"/>
<dbReference type="SUPFAM" id="SSF52540">
    <property type="entry name" value="P-loop containing nucleoside triphosphate hydrolases"/>
    <property type="match status" value="3"/>
</dbReference>
<dbReference type="InterPro" id="IPR026983">
    <property type="entry name" value="DHC"/>
</dbReference>
<keyword evidence="8" id="KW-0969">Cilium</keyword>
<gene>
    <name evidence="13" type="ORF">ElyMa_003665400</name>
</gene>
<evidence type="ECO:0000313" key="14">
    <source>
        <dbReference type="Proteomes" id="UP000762676"/>
    </source>
</evidence>
<reference evidence="13 14" key="1">
    <citation type="journal article" date="2021" name="Elife">
        <title>Chloroplast acquisition without the gene transfer in kleptoplastic sea slugs, Plakobranchus ocellatus.</title>
        <authorList>
            <person name="Maeda T."/>
            <person name="Takahashi S."/>
            <person name="Yoshida T."/>
            <person name="Shimamura S."/>
            <person name="Takaki Y."/>
            <person name="Nagai Y."/>
            <person name="Toyoda A."/>
            <person name="Suzuki Y."/>
            <person name="Arimoto A."/>
            <person name="Ishii H."/>
            <person name="Satoh N."/>
            <person name="Nishiyama T."/>
            <person name="Hasebe M."/>
            <person name="Maruyama T."/>
            <person name="Minagawa J."/>
            <person name="Obokata J."/>
            <person name="Shigenobu S."/>
        </authorList>
    </citation>
    <scope>NUCLEOTIDE SEQUENCE [LARGE SCALE GENOMIC DNA]</scope>
</reference>
<dbReference type="Pfam" id="PF22597">
    <property type="entry name" value="DYN_lid"/>
    <property type="match status" value="1"/>
</dbReference>
<evidence type="ECO:0000256" key="11">
    <source>
        <dbReference type="ARBA" id="ARBA00023273"/>
    </source>
</evidence>
<dbReference type="Gene3D" id="3.40.50.300">
    <property type="entry name" value="P-loop containing nucleotide triphosphate hydrolases"/>
    <property type="match status" value="3"/>
</dbReference>
<evidence type="ECO:0000259" key="12">
    <source>
        <dbReference type="SMART" id="SM00382"/>
    </source>
</evidence>
<dbReference type="Proteomes" id="UP000762676">
    <property type="component" value="Unassembled WGS sequence"/>
</dbReference>
<evidence type="ECO:0000256" key="6">
    <source>
        <dbReference type="ARBA" id="ARBA00023017"/>
    </source>
</evidence>
<dbReference type="FunFam" id="1.20.920.30:FF:000002">
    <property type="entry name" value="Dynein axonemal heavy chain 3"/>
    <property type="match status" value="1"/>
</dbReference>
<keyword evidence="10" id="KW-0206">Cytoskeleton</keyword>
<keyword evidence="11" id="KW-0966">Cell projection</keyword>
<keyword evidence="6" id="KW-0243">Dynein</keyword>
<name>A0AAV4EX97_9GAST</name>
<keyword evidence="4" id="KW-0547">Nucleotide-binding</keyword>
<protein>
    <submittedName>
        <fullName evidence="13">Dynein heavy chain 12, axonemal-like</fullName>
    </submittedName>
</protein>
<dbReference type="FunFam" id="1.20.58.1120:FF:000005">
    <property type="entry name" value="Dynein, axonemal, heavy chain 12"/>
    <property type="match status" value="1"/>
</dbReference>
<dbReference type="Gene3D" id="1.20.58.1120">
    <property type="match status" value="1"/>
</dbReference>
<accession>A0AAV4EX97</accession>
<comment type="subcellular location">
    <subcellularLocation>
        <location evidence="1">Cytoplasm</location>
        <location evidence="1">Cytoskeleton</location>
        <location evidence="1">Cilium axoneme</location>
    </subcellularLocation>
</comment>
<evidence type="ECO:0000256" key="3">
    <source>
        <dbReference type="ARBA" id="ARBA00022701"/>
    </source>
</evidence>
<dbReference type="PANTHER" id="PTHR22878">
    <property type="entry name" value="DYNEIN HEAVY CHAIN 6, AXONEMAL-LIKE-RELATED"/>
    <property type="match status" value="1"/>
</dbReference>
<comment type="caution">
    <text evidence="13">The sequence shown here is derived from an EMBL/GenBank/DDBJ whole genome shotgun (WGS) entry which is preliminary data.</text>
</comment>
<dbReference type="Gene3D" id="1.10.8.710">
    <property type="match status" value="1"/>
</dbReference>
<dbReference type="InterPro" id="IPR027417">
    <property type="entry name" value="P-loop_NTPase"/>
</dbReference>
<feature type="non-terminal residue" evidence="13">
    <location>
        <position position="1057"/>
    </location>
</feature>
<dbReference type="FunFam" id="3.40.50.300:FF:000044">
    <property type="entry name" value="Dynein heavy chain 5, axonemal"/>
    <property type="match status" value="1"/>
</dbReference>
<dbReference type="GO" id="GO:0007018">
    <property type="term" value="P:microtubule-based movement"/>
    <property type="evidence" value="ECO:0007669"/>
    <property type="project" value="InterPro"/>
</dbReference>
<evidence type="ECO:0000256" key="4">
    <source>
        <dbReference type="ARBA" id="ARBA00022741"/>
    </source>
</evidence>
<dbReference type="InterPro" id="IPR054354">
    <property type="entry name" value="DYNC2H1-like_lid"/>
</dbReference>
<dbReference type="GO" id="GO:0005874">
    <property type="term" value="C:microtubule"/>
    <property type="evidence" value="ECO:0007669"/>
    <property type="project" value="UniProtKB-KW"/>
</dbReference>
<dbReference type="Pfam" id="PF17852">
    <property type="entry name" value="Dynein_AAA_lid"/>
    <property type="match status" value="1"/>
</dbReference>
<keyword evidence="7" id="KW-0175">Coiled coil</keyword>